<evidence type="ECO:0000313" key="1">
    <source>
        <dbReference type="EMBL" id="SMG21786.1"/>
    </source>
</evidence>
<accession>A0A1X7J325</accession>
<dbReference type="STRING" id="1610489.SAMN06295981_1199"/>
<dbReference type="OrthoDB" id="4401904at2"/>
<reference evidence="2" key="1">
    <citation type="submission" date="2017-04" db="EMBL/GenBank/DDBJ databases">
        <authorList>
            <person name="Varghese N."/>
            <person name="Submissions S."/>
        </authorList>
    </citation>
    <scope>NUCLEOTIDE SEQUENCE [LARGE SCALE GENOMIC DNA]</scope>
    <source>
        <strain evidence="2">VDS</strain>
    </source>
</reference>
<evidence type="ECO:0000313" key="2">
    <source>
        <dbReference type="Proteomes" id="UP000193309"/>
    </source>
</evidence>
<dbReference type="RefSeq" id="WP_085549324.1">
    <property type="nucleotide sequence ID" value="NZ_FXAR01000003.1"/>
</dbReference>
<dbReference type="AlphaFoldDB" id="A0A1X7J325"/>
<dbReference type="EMBL" id="FXAR01000003">
    <property type="protein sequence ID" value="SMG21786.1"/>
    <property type="molecule type" value="Genomic_DNA"/>
</dbReference>
<sequence length="315" mass="34450">MNSIRLNAGQSFEIEGDSFTGRLHIELSGKLDFEVSTPHMESHRRGKQVAIRNPQDISEISVAPGYGHSYFPTGTKLFVTLDLLSEDDENVRVDFPTFEVGGLRSFPVAVLHPAEGRVRLTVAETTSDTMLDEYSAGVRSALRRSIERDSLPEGRRRDVVLLVDVSSSMHLNTSPRAFEAMCMFAAGVLSTSSGDREIRLATSSSATSVEVLSGPEAIRQLTPGDFPAKEVGWSRDLGALDEEHALVVLSDDLPAEVAGWRGVVHLLTTRRPVDSRGISFTVFDETLINAVMEQNAVALAVETRTMFDTLTQGEK</sequence>
<proteinExistence type="predicted"/>
<protein>
    <submittedName>
        <fullName evidence="1">Uncharacterized protein</fullName>
    </submittedName>
</protein>
<keyword evidence="2" id="KW-1185">Reference proteome</keyword>
<name>A0A1X7J325_9CORY</name>
<dbReference type="Proteomes" id="UP000193309">
    <property type="component" value="Unassembled WGS sequence"/>
</dbReference>
<gene>
    <name evidence="1" type="ORF">SAMN06295981_1199</name>
</gene>
<organism evidence="1 2">
    <name type="scientific">Corynebacterium pollutisoli</name>
    <dbReference type="NCBI Taxonomy" id="1610489"/>
    <lineage>
        <taxon>Bacteria</taxon>
        <taxon>Bacillati</taxon>
        <taxon>Actinomycetota</taxon>
        <taxon>Actinomycetes</taxon>
        <taxon>Mycobacteriales</taxon>
        <taxon>Corynebacteriaceae</taxon>
        <taxon>Corynebacterium</taxon>
    </lineage>
</organism>